<dbReference type="Proteomes" id="UP000716291">
    <property type="component" value="Unassembled WGS sequence"/>
</dbReference>
<dbReference type="EMBL" id="JAANQT010000835">
    <property type="protein sequence ID" value="KAG1308075.1"/>
    <property type="molecule type" value="Genomic_DNA"/>
</dbReference>
<dbReference type="PANTHER" id="PTHR13946">
    <property type="entry name" value="DNA-DIRECTED RNA POLYMERASE I,II,III"/>
    <property type="match status" value="1"/>
</dbReference>
<dbReference type="InterPro" id="IPR037685">
    <property type="entry name" value="RBP11"/>
</dbReference>
<protein>
    <recommendedName>
        <fullName evidence="6">DNA-directed RNA polymerase RBP11-like dimerisation domain-containing protein</fullName>
    </recommendedName>
</protein>
<organism evidence="7 8">
    <name type="scientific">Rhizopus oryzae</name>
    <name type="common">Mucormycosis agent</name>
    <name type="synonym">Rhizopus arrhizus var. delemar</name>
    <dbReference type="NCBI Taxonomy" id="64495"/>
    <lineage>
        <taxon>Eukaryota</taxon>
        <taxon>Fungi</taxon>
        <taxon>Fungi incertae sedis</taxon>
        <taxon>Mucoromycota</taxon>
        <taxon>Mucoromycotina</taxon>
        <taxon>Mucoromycetes</taxon>
        <taxon>Mucorales</taxon>
        <taxon>Mucorineae</taxon>
        <taxon>Rhizopodaceae</taxon>
        <taxon>Rhizopus</taxon>
    </lineage>
</organism>
<dbReference type="Gene3D" id="3.30.1360.10">
    <property type="entry name" value="RNA polymerase, RBP11-like subunit"/>
    <property type="match status" value="1"/>
</dbReference>
<keyword evidence="8" id="KW-1185">Reference proteome</keyword>
<evidence type="ECO:0000313" key="8">
    <source>
        <dbReference type="Proteomes" id="UP000716291"/>
    </source>
</evidence>
<dbReference type="FunFam" id="3.30.1360.10:FF:000003">
    <property type="entry name" value="DNA-directed RNA polymerase II subunit RPB11"/>
    <property type="match status" value="1"/>
</dbReference>
<evidence type="ECO:0000256" key="2">
    <source>
        <dbReference type="ARBA" id="ARBA00022478"/>
    </source>
</evidence>
<dbReference type="CDD" id="cd06926">
    <property type="entry name" value="RNAP_II_RPB11"/>
    <property type="match status" value="1"/>
</dbReference>
<dbReference type="Pfam" id="PF13656">
    <property type="entry name" value="RNA_pol_L_2"/>
    <property type="match status" value="1"/>
</dbReference>
<dbReference type="PANTHER" id="PTHR13946:SF16">
    <property type="entry name" value="DNA-DIRECTED RNA POLYMERASE II SUBUNIT RPB11"/>
    <property type="match status" value="1"/>
</dbReference>
<evidence type="ECO:0000256" key="4">
    <source>
        <dbReference type="ARBA" id="ARBA00023242"/>
    </source>
</evidence>
<dbReference type="InterPro" id="IPR022905">
    <property type="entry name" value="Rpo11-like"/>
</dbReference>
<dbReference type="InterPro" id="IPR036603">
    <property type="entry name" value="RBP11-like"/>
</dbReference>
<keyword evidence="3" id="KW-0804">Transcription</keyword>
<evidence type="ECO:0000256" key="3">
    <source>
        <dbReference type="ARBA" id="ARBA00023163"/>
    </source>
</evidence>
<dbReference type="HAMAP" id="MF_00261">
    <property type="entry name" value="RNApol_arch_Rpo11"/>
    <property type="match status" value="1"/>
</dbReference>
<dbReference type="GO" id="GO:0003677">
    <property type="term" value="F:DNA binding"/>
    <property type="evidence" value="ECO:0007669"/>
    <property type="project" value="InterPro"/>
</dbReference>
<dbReference type="PROSITE" id="PS01154">
    <property type="entry name" value="RNA_POL_L_13KD"/>
    <property type="match status" value="1"/>
</dbReference>
<evidence type="ECO:0000256" key="1">
    <source>
        <dbReference type="ARBA" id="ARBA00004123"/>
    </source>
</evidence>
<dbReference type="GO" id="GO:0046983">
    <property type="term" value="F:protein dimerization activity"/>
    <property type="evidence" value="ECO:0007669"/>
    <property type="project" value="InterPro"/>
</dbReference>
<keyword evidence="2" id="KW-0240">DNA-directed RNA polymerase</keyword>
<dbReference type="SUPFAM" id="SSF55257">
    <property type="entry name" value="RBP11-like subunits of RNA polymerase"/>
    <property type="match status" value="1"/>
</dbReference>
<comment type="similarity">
    <text evidence="5">Belongs to the archaeal Rpo11/eukaryotic RPB11/RPC19 RNA polymerase subunit family.</text>
</comment>
<evidence type="ECO:0000256" key="5">
    <source>
        <dbReference type="ARBA" id="ARBA00025751"/>
    </source>
</evidence>
<evidence type="ECO:0000313" key="7">
    <source>
        <dbReference type="EMBL" id="KAG1308075.1"/>
    </source>
</evidence>
<dbReference type="GO" id="GO:0005665">
    <property type="term" value="C:RNA polymerase II, core complex"/>
    <property type="evidence" value="ECO:0007669"/>
    <property type="project" value="InterPro"/>
</dbReference>
<dbReference type="InterPro" id="IPR008193">
    <property type="entry name" value="RNA_pol_Rpb11_13-16kDa_CS"/>
</dbReference>
<gene>
    <name evidence="7" type="ORF">G6F64_006318</name>
</gene>
<feature type="domain" description="DNA-directed RNA polymerase RBP11-like dimerisation" evidence="6">
    <location>
        <begin position="30"/>
        <end position="103"/>
    </location>
</feature>
<comment type="subcellular location">
    <subcellularLocation>
        <location evidence="1">Nucleus</location>
    </subcellularLocation>
</comment>
<reference evidence="7" key="1">
    <citation type="journal article" date="2020" name="Microb. Genom.">
        <title>Genetic diversity of clinical and environmental Mucorales isolates obtained from an investigation of mucormycosis cases among solid organ transplant recipients.</title>
        <authorList>
            <person name="Nguyen M.H."/>
            <person name="Kaul D."/>
            <person name="Muto C."/>
            <person name="Cheng S.J."/>
            <person name="Richter R.A."/>
            <person name="Bruno V.M."/>
            <person name="Liu G."/>
            <person name="Beyhan S."/>
            <person name="Sundermann A.J."/>
            <person name="Mounaud S."/>
            <person name="Pasculle A.W."/>
            <person name="Nierman W.C."/>
            <person name="Driscoll E."/>
            <person name="Cumbie R."/>
            <person name="Clancy C.J."/>
            <person name="Dupont C.L."/>
        </authorList>
    </citation>
    <scope>NUCLEOTIDE SEQUENCE</scope>
    <source>
        <strain evidence="7">GL11</strain>
    </source>
</reference>
<sequence length="1879" mass="210897">MNAPDRFELFVIPEGKKKVEMEVDTKIPNAATFIVEREDHTLGNMLRGQLLKDPRVLFAGYKVPHPLEHNFIIKVQSVPGTSPGKALKDATSELISEINALKNKFDMEVIRHRTFEDAKASQSNYGAVESMNPMETHHAGMDPRLVKLHQGCDLTSKPNEIWAVLSQSSITNIAVSNACERILDQVVRKQLDALVTLRQFQNLVLSCDDQAKNAIYLRYITCLRSKLDITFGLVKSDLIQVDPFVTIIRQKPQLYYDILSEIDFLLKDTRDVEMITPFVLYVLLTDCNLDYSALLVKISLICLSINIELVRDVYSLIWKRVMIHYPIQMDLNRYLSIVDFLEMINRQYKDELGFDFLSWMINDCYPILDRALTSASKNGPVLPYLSRIERLYRTIDDKQKVSEKFQANLSLLWASCSFLLLKAQTLDEQQSALNLIRFCITHGSISKRLIQVAYLPLFQTLSELMDKTASKRIQEMKEEVLSLIHALDEASDIHINFDAIRSAMSEIVKSNDINGLLGHLATYILSFYSNSALDISAKNLSDTSKALDLLFITPYALCNDTAIQCKALTDLSELSSAYGTGYKFPALLYLLHVIRHSLAKPDVLLHIFYHALPRLADINDPVITGKVLQIVISIIHTDSSLAGLGVRSLATICNRQPRVWQELKKVFADWILRRKTRTLRRKIDLGLKGPIQLELAILTTMRDLCKSKPRECAPDVLPMAISLLQACQDLSMASLSLIMDIICTCVDIGFVEPRSIWSIVVIYLAQFSLDAGIERSLLLIKQLCRFYALAGDKDEVSEPYLQFKETMLTQFIAPLLDAEHSCEEAKSYGLEALSHFSVNDISTLLPEKANDYLSAILESNMPNKSYEHVLVKLMSNELDHMRRGLFKEEKTTNKQAEVVQKKDNNSIGDREREIGNMFMEKWSEGHVAPGLRAGYAIGILYISNFSTEPVPGHSLEAISKTKWYRTMVTSFTDVTLTDHLLVRISSISSWQAFFHAVFKGKEVEVESITAILLKDLLSRLERSTVPGVSSNILLAMTGLVSTLRSIIPSFAASCANEIIDVLLKNYIQLYGSPISHSAHLMSEEVQFAARFVLGHLSTYVVSNEKVAITLSKALIDAATRGSSKSRNIDTAVDLVQFANGYAAGYFVSNLISWPTKTEQLDILGKQGLYQLLDYCNSPNVCDSRILGIMMGWASKLNPTAMEEVIWLAKDIIKSYLTDTYASKGLLLGSAWICAMYGISGSDNIDEECINVLESAVSKASTDHRLAQHFYHFSVPYAQLCRSQLANNSEEENEGSNHYINLFQREFEHIQNDDPSSNYRIASLFNLGCLLGISYLTSDQSDSIYTEARKYNAKIRSLVWDKLIGVAGLVGRSAPIGNLKSGRVAATICGKIIGSMYLISTASQIKDRQVAPELLLLSASSEPTSYSRLNRTTSYIRAVFDSLVDLITEKQRNDLEDRLTLLISSLLHTPGPLPPVNWFNLMNEVSNVSKALRCLCINFASTHAYASLSLAEFLLSQLTSVVDPLKQHFEPQLLLLLVSESGVGKMLELAGLPSVIKTQKDIKMRRGMNAVTKKTSISDSRCNEIIEGFAKKILKFDEDTQKQFFSTLFNHLPVQEITGDESKIKLVSAIRKIVLQEVTLPFAIQVEPNTESIFRQCVACSLINPAELSGSSDSEKYYFEHVSSVNEALGKIIAISELYLLAPKGAQRQSLIKWITIAIIYLIGQPSNTLIINECWYILARTIQQDATNEQEKLSWMIRVLDAFIVYGNNSETSVDNTLNGIVNGLLPILTCLFEQALPQVGFDVFDKDVQIANAVYKMSCMMDIGNKYSAEQEQIAMRLFTLTDINEKSSSESFARIIRNCPQHIINKGMTPYMKWVIV</sequence>
<dbReference type="GO" id="GO:0006366">
    <property type="term" value="P:transcription by RNA polymerase II"/>
    <property type="evidence" value="ECO:0007669"/>
    <property type="project" value="InterPro"/>
</dbReference>
<keyword evidence="4" id="KW-0539">Nucleus</keyword>
<dbReference type="SUPFAM" id="SSF48371">
    <property type="entry name" value="ARM repeat"/>
    <property type="match status" value="1"/>
</dbReference>
<dbReference type="InterPro" id="IPR009025">
    <property type="entry name" value="RBP11-like_dimer"/>
</dbReference>
<accession>A0A9P6X8Y4</accession>
<dbReference type="InterPro" id="IPR016024">
    <property type="entry name" value="ARM-type_fold"/>
</dbReference>
<proteinExistence type="inferred from homology"/>
<evidence type="ECO:0000259" key="6">
    <source>
        <dbReference type="Pfam" id="PF13656"/>
    </source>
</evidence>
<dbReference type="GO" id="GO:0003899">
    <property type="term" value="F:DNA-directed RNA polymerase activity"/>
    <property type="evidence" value="ECO:0007669"/>
    <property type="project" value="InterPro"/>
</dbReference>
<comment type="caution">
    <text evidence="7">The sequence shown here is derived from an EMBL/GenBank/DDBJ whole genome shotgun (WGS) entry which is preliminary data.</text>
</comment>
<name>A0A9P6X8Y4_RHIOR</name>